<evidence type="ECO:0000256" key="1">
    <source>
        <dbReference type="ARBA" id="ARBA00006295"/>
    </source>
</evidence>
<protein>
    <submittedName>
        <fullName evidence="4">DNA-binding protein</fullName>
    </submittedName>
</protein>
<dbReference type="SUPFAM" id="SSF109709">
    <property type="entry name" value="KorB DNA-binding domain-like"/>
    <property type="match status" value="1"/>
</dbReference>
<dbReference type="Gene3D" id="1.10.10.2830">
    <property type="match status" value="1"/>
</dbReference>
<dbReference type="AlphaFoldDB" id="A0A7X1ZFV6"/>
<dbReference type="PANTHER" id="PTHR33375">
    <property type="entry name" value="CHROMOSOME-PARTITIONING PROTEIN PARB-RELATED"/>
    <property type="match status" value="1"/>
</dbReference>
<accession>A0A7X1ZFV6</accession>
<keyword evidence="4" id="KW-0238">DNA-binding</keyword>
<evidence type="ECO:0000313" key="5">
    <source>
        <dbReference type="Proteomes" id="UP000434582"/>
    </source>
</evidence>
<dbReference type="EMBL" id="WIVE01000055">
    <property type="protein sequence ID" value="MQX37784.1"/>
    <property type="molecule type" value="Genomic_DNA"/>
</dbReference>
<feature type="domain" description="ParB-like N-terminal" evidence="3">
    <location>
        <begin position="19"/>
        <end position="120"/>
    </location>
</feature>
<dbReference type="SUPFAM" id="SSF110849">
    <property type="entry name" value="ParB/Sulfiredoxin"/>
    <property type="match status" value="1"/>
</dbReference>
<reference evidence="4 5" key="1">
    <citation type="submission" date="2019-10" db="EMBL/GenBank/DDBJ databases">
        <title>Draft whole-genome sequence of the purple nonsulfur photosynthetic bacterium Roseospira navarrensis DSM 15114.</title>
        <authorList>
            <person name="Kyndt J.A."/>
            <person name="Meyer T.E."/>
        </authorList>
    </citation>
    <scope>NUCLEOTIDE SEQUENCE [LARGE SCALE GENOMIC DNA]</scope>
    <source>
        <strain evidence="4 5">DSM 15114</strain>
    </source>
</reference>
<dbReference type="RefSeq" id="WP_153345610.1">
    <property type="nucleotide sequence ID" value="NZ_WIVE01000055.1"/>
</dbReference>
<dbReference type="OrthoDB" id="9813122at2"/>
<dbReference type="Gene3D" id="3.90.1530.30">
    <property type="match status" value="1"/>
</dbReference>
<dbReference type="Pfam" id="PF02195">
    <property type="entry name" value="ParB_N"/>
    <property type="match status" value="1"/>
</dbReference>
<dbReference type="PANTHER" id="PTHR33375:SF7">
    <property type="entry name" value="CHROMOSOME 2-PARTITIONING PROTEIN PARB-RELATED"/>
    <property type="match status" value="1"/>
</dbReference>
<feature type="compositionally biased region" description="Acidic residues" evidence="2">
    <location>
        <begin position="684"/>
        <end position="705"/>
    </location>
</feature>
<dbReference type="SMART" id="SM00470">
    <property type="entry name" value="ParB"/>
    <property type="match status" value="1"/>
</dbReference>
<feature type="region of interest" description="Disordered" evidence="2">
    <location>
        <begin position="393"/>
        <end position="417"/>
    </location>
</feature>
<dbReference type="Proteomes" id="UP000434582">
    <property type="component" value="Unassembled WGS sequence"/>
</dbReference>
<name>A0A7X1ZFV6_9PROT</name>
<dbReference type="FunFam" id="1.10.10.2830:FF:000001">
    <property type="entry name" value="Chromosome partitioning protein ParB"/>
    <property type="match status" value="1"/>
</dbReference>
<evidence type="ECO:0000256" key="2">
    <source>
        <dbReference type="SAM" id="MobiDB-lite"/>
    </source>
</evidence>
<dbReference type="GO" id="GO:0003677">
    <property type="term" value="F:DNA binding"/>
    <property type="evidence" value="ECO:0007669"/>
    <property type="project" value="UniProtKB-KW"/>
</dbReference>
<evidence type="ECO:0000259" key="3">
    <source>
        <dbReference type="SMART" id="SM00470"/>
    </source>
</evidence>
<dbReference type="GO" id="GO:0005694">
    <property type="term" value="C:chromosome"/>
    <property type="evidence" value="ECO:0007669"/>
    <property type="project" value="TreeGrafter"/>
</dbReference>
<feature type="region of interest" description="Disordered" evidence="2">
    <location>
        <begin position="652"/>
        <end position="721"/>
    </location>
</feature>
<proteinExistence type="inferred from homology"/>
<comment type="similarity">
    <text evidence="1">Belongs to the ParB family.</text>
</comment>
<dbReference type="GO" id="GO:0007059">
    <property type="term" value="P:chromosome segregation"/>
    <property type="evidence" value="ECO:0007669"/>
    <property type="project" value="TreeGrafter"/>
</dbReference>
<dbReference type="InterPro" id="IPR036086">
    <property type="entry name" value="ParB/Sulfiredoxin_sf"/>
</dbReference>
<evidence type="ECO:0000313" key="4">
    <source>
        <dbReference type="EMBL" id="MQX37784.1"/>
    </source>
</evidence>
<dbReference type="InterPro" id="IPR050336">
    <property type="entry name" value="Chromosome_partition/occlusion"/>
</dbReference>
<sequence length="721" mass="78233">MTSPSRKSASRKVTLNGTRDIPFNALVLSQANVRRVKDSVSIEDLADDIARRGLLQSLTVRPIRQEDGTETGTFEVPVGGRRYRALERLVKQKRMTRTAPVPCIVHDDGLAEEDSLAENVQRVALHPLDQFRAFQVMREAGLTEEDIAARFFITPTVVRQRLRLASVSPRLLDLYAEGTLVLEQLMAFAVTSDHDRQEQVWEALSQGSHRPPHVIRRMLTETAVRADDRRARFIGIEAYEAAGGLVLRDLFTEDNGGWLQDVGLLERLVAQRLTTVAEQVRAEGWRWVEAAVDFPYGHTNGLRRLPRETASLTEAEQAERDALVGEMDALLAGYPEPTELPEDVDARVGEIETALQAFENRPAVFEPDQVFRAGVFVSIDLDGEALIERGFVRPEDEPPVPAPEAEPDGQAPAAPDGIEARTGAVGAMPEANASGATQTADPDPDPIDAPLRPLPDRLVTELTAHRTLALRDALASHPDTAFLAVLHALCLSTFHRHAVASCLEITGRSGPLAAQAPGLKDSTSAQSLDARQDAWIDRLPADPRDLWAALQALSSDERMDLLAHCASRTVNAVVEPWNRVPARTDHADALARAVGLDMVAAGWRPTVETYLGRVPKARILAAVREAVGDEAADRLVSLRKGEMAAEGEALLAETGWLPEPLRTPEGSGPDVPEAPDAEAGGADEANEAAEPDADNGAEATPEDGETAPVHEHIDDATRAAE</sequence>
<comment type="caution">
    <text evidence="4">The sequence shown here is derived from an EMBL/GenBank/DDBJ whole genome shotgun (WGS) entry which is preliminary data.</text>
</comment>
<gene>
    <name evidence="4" type="ORF">GHC57_14785</name>
</gene>
<organism evidence="4 5">
    <name type="scientific">Roseospira navarrensis</name>
    <dbReference type="NCBI Taxonomy" id="140058"/>
    <lineage>
        <taxon>Bacteria</taxon>
        <taxon>Pseudomonadati</taxon>
        <taxon>Pseudomonadota</taxon>
        <taxon>Alphaproteobacteria</taxon>
        <taxon>Rhodospirillales</taxon>
        <taxon>Rhodospirillaceae</taxon>
        <taxon>Roseospira</taxon>
    </lineage>
</organism>
<keyword evidence="5" id="KW-1185">Reference proteome</keyword>
<feature type="region of interest" description="Disordered" evidence="2">
    <location>
        <begin position="431"/>
        <end position="453"/>
    </location>
</feature>
<dbReference type="CDD" id="cd16406">
    <property type="entry name" value="ParB_N_like"/>
    <property type="match status" value="1"/>
</dbReference>
<dbReference type="InterPro" id="IPR003115">
    <property type="entry name" value="ParB_N"/>
</dbReference>
<feature type="compositionally biased region" description="Basic and acidic residues" evidence="2">
    <location>
        <begin position="708"/>
        <end position="721"/>
    </location>
</feature>
<dbReference type="FunFam" id="3.90.1530.30:FF:000002">
    <property type="entry name" value="Chromosome partitioning protein ParB"/>
    <property type="match status" value="1"/>
</dbReference>